<name>A0ACC8EKY6_9PEZI</name>
<accession>A0ACC8EKY6</accession>
<protein>
    <submittedName>
        <fullName evidence="1">Uncharacterized protein</fullName>
    </submittedName>
</protein>
<gene>
    <name evidence="1" type="ORF">K441DRAFT_597405</name>
</gene>
<keyword evidence="2" id="KW-1185">Reference proteome</keyword>
<organism evidence="1 2">
    <name type="scientific">Cenococcum geophilum 1.58</name>
    <dbReference type="NCBI Taxonomy" id="794803"/>
    <lineage>
        <taxon>Eukaryota</taxon>
        <taxon>Fungi</taxon>
        <taxon>Dikarya</taxon>
        <taxon>Ascomycota</taxon>
        <taxon>Pezizomycotina</taxon>
        <taxon>Dothideomycetes</taxon>
        <taxon>Pleosporomycetidae</taxon>
        <taxon>Gloniales</taxon>
        <taxon>Gloniaceae</taxon>
        <taxon>Cenococcum</taxon>
    </lineage>
</organism>
<sequence length="366" mass="41148">MPLSDEQLHTLAIVGRCASVLSILGVATIIGTFISSRHFRNPIHRIIFINAFYNLFDFTATMISISGPEAGNGTALCQFQGFLLQMFPLADVLWTLAMACDVFLAVFYHYDAEALRKLEMKYIGVITTLVFTPAITFLFIHTPERGHMYGSQTLWCSISPKWVLFRIIFYYGPIWFIIVVVMILYCLVGMEIVKLRHKFKLTSNDHITQASITSANNVSFDHPNNAVTMTVEANVQSQPVHIAESHGRKESVSALLSKSSTNQISTSHLHPSNSITLDHRPPKQVSFREYVFMPLMFFIALLATWLAPTINRISAFINPGHESYPLLLAVGAMGSLRGFWNGVVFITIGVKGRRWRTKLRKRTGTS</sequence>
<dbReference type="Proteomes" id="UP000250078">
    <property type="component" value="Unassembled WGS sequence"/>
</dbReference>
<proteinExistence type="predicted"/>
<evidence type="ECO:0000313" key="2">
    <source>
        <dbReference type="Proteomes" id="UP000250078"/>
    </source>
</evidence>
<reference evidence="1 2" key="1">
    <citation type="journal article" date="2016" name="Nat. Commun.">
        <title>Ectomycorrhizal ecology is imprinted in the genome of the dominant symbiotic fungus Cenococcum geophilum.</title>
        <authorList>
            <consortium name="DOE Joint Genome Institute"/>
            <person name="Peter M."/>
            <person name="Kohler A."/>
            <person name="Ohm R.A."/>
            <person name="Kuo A."/>
            <person name="Krutzmann J."/>
            <person name="Morin E."/>
            <person name="Arend M."/>
            <person name="Barry K.W."/>
            <person name="Binder M."/>
            <person name="Choi C."/>
            <person name="Clum A."/>
            <person name="Copeland A."/>
            <person name="Grisel N."/>
            <person name="Haridas S."/>
            <person name="Kipfer T."/>
            <person name="LaButti K."/>
            <person name="Lindquist E."/>
            <person name="Lipzen A."/>
            <person name="Maire R."/>
            <person name="Meier B."/>
            <person name="Mihaltcheva S."/>
            <person name="Molinier V."/>
            <person name="Murat C."/>
            <person name="Poggeler S."/>
            <person name="Quandt C.A."/>
            <person name="Sperisen C."/>
            <person name="Tritt A."/>
            <person name="Tisserant E."/>
            <person name="Crous P.W."/>
            <person name="Henrissat B."/>
            <person name="Nehls U."/>
            <person name="Egli S."/>
            <person name="Spatafora J.W."/>
            <person name="Grigoriev I.V."/>
            <person name="Martin F.M."/>
        </authorList>
    </citation>
    <scope>NUCLEOTIDE SEQUENCE [LARGE SCALE GENOMIC DNA]</scope>
    <source>
        <strain evidence="1 2">1.58</strain>
    </source>
</reference>
<dbReference type="EMBL" id="KV748282">
    <property type="protein sequence ID" value="OCK86872.1"/>
    <property type="molecule type" value="Genomic_DNA"/>
</dbReference>
<evidence type="ECO:0000313" key="1">
    <source>
        <dbReference type="EMBL" id="OCK86872.1"/>
    </source>
</evidence>